<dbReference type="PANTHER" id="PTHR43355:SF2">
    <property type="entry name" value="FLAVIN REDUCTASE (NADPH)"/>
    <property type="match status" value="1"/>
</dbReference>
<proteinExistence type="predicted"/>
<sequence>MKIALLGATGNVGRRLVAELRSRGHDVTGIVRTAPQDDPGIPLRIADANDADALAGAIRGRDALMVSARFVSTDANVILGAMRTAGVSRVLAVGGAGTLFVAPGVRLLDSPALPEAFRPEVNAGAAFLDALRASDTDWTFLSPAANFGPGERTGTYRLGADDLMRDANGESRISYEDLAKALVDELETPQHTRRRFSIAY</sequence>
<gene>
    <name evidence="2" type="ORF">ACFQ00_17875</name>
</gene>
<organism evidence="2 3">
    <name type="scientific">Sphingosinicella xenopeptidilytica</name>
    <dbReference type="NCBI Taxonomy" id="364098"/>
    <lineage>
        <taxon>Bacteria</taxon>
        <taxon>Pseudomonadati</taxon>
        <taxon>Pseudomonadota</taxon>
        <taxon>Alphaproteobacteria</taxon>
        <taxon>Sphingomonadales</taxon>
        <taxon>Sphingosinicellaceae</taxon>
        <taxon>Sphingosinicella</taxon>
    </lineage>
</organism>
<evidence type="ECO:0000313" key="2">
    <source>
        <dbReference type="EMBL" id="MFD0850208.1"/>
    </source>
</evidence>
<dbReference type="InterPro" id="IPR036291">
    <property type="entry name" value="NAD(P)-bd_dom_sf"/>
</dbReference>
<dbReference type="InterPro" id="IPR051606">
    <property type="entry name" value="Polyketide_Oxido-like"/>
</dbReference>
<dbReference type="PANTHER" id="PTHR43355">
    <property type="entry name" value="FLAVIN REDUCTASE (NADPH)"/>
    <property type="match status" value="1"/>
</dbReference>
<dbReference type="RefSeq" id="WP_381494090.1">
    <property type="nucleotide sequence ID" value="NZ_JBHTIK010000015.1"/>
</dbReference>
<reference evidence="3" key="1">
    <citation type="journal article" date="2019" name="Int. J. Syst. Evol. Microbiol.">
        <title>The Global Catalogue of Microorganisms (GCM) 10K type strain sequencing project: providing services to taxonomists for standard genome sequencing and annotation.</title>
        <authorList>
            <consortium name="The Broad Institute Genomics Platform"/>
            <consortium name="The Broad Institute Genome Sequencing Center for Infectious Disease"/>
            <person name="Wu L."/>
            <person name="Ma J."/>
        </authorList>
    </citation>
    <scope>NUCLEOTIDE SEQUENCE [LARGE SCALE GENOMIC DNA]</scope>
    <source>
        <strain evidence="3">CCUG 52537</strain>
    </source>
</reference>
<comment type="caution">
    <text evidence="2">The sequence shown here is derived from an EMBL/GenBank/DDBJ whole genome shotgun (WGS) entry which is preliminary data.</text>
</comment>
<protein>
    <submittedName>
        <fullName evidence="2">NAD(P)-dependent oxidoreductase</fullName>
    </submittedName>
</protein>
<dbReference type="InterPro" id="IPR016040">
    <property type="entry name" value="NAD(P)-bd_dom"/>
</dbReference>
<feature type="domain" description="NAD(P)-binding" evidence="1">
    <location>
        <begin position="7"/>
        <end position="189"/>
    </location>
</feature>
<keyword evidence="3" id="KW-1185">Reference proteome</keyword>
<dbReference type="EMBL" id="JBHTIK010000015">
    <property type="protein sequence ID" value="MFD0850208.1"/>
    <property type="molecule type" value="Genomic_DNA"/>
</dbReference>
<evidence type="ECO:0000259" key="1">
    <source>
        <dbReference type="Pfam" id="PF13460"/>
    </source>
</evidence>
<accession>A0ABW3C7J1</accession>
<dbReference type="Proteomes" id="UP001597124">
    <property type="component" value="Unassembled WGS sequence"/>
</dbReference>
<name>A0ABW3C7J1_SPHXN</name>
<dbReference type="SUPFAM" id="SSF51735">
    <property type="entry name" value="NAD(P)-binding Rossmann-fold domains"/>
    <property type="match status" value="1"/>
</dbReference>
<dbReference type="Gene3D" id="3.40.50.720">
    <property type="entry name" value="NAD(P)-binding Rossmann-like Domain"/>
    <property type="match status" value="1"/>
</dbReference>
<evidence type="ECO:0000313" key="3">
    <source>
        <dbReference type="Proteomes" id="UP001597124"/>
    </source>
</evidence>
<dbReference type="Pfam" id="PF13460">
    <property type="entry name" value="NAD_binding_10"/>
    <property type="match status" value="1"/>
</dbReference>